<accession>A0A0L7QP94</accession>
<dbReference type="Proteomes" id="UP000053825">
    <property type="component" value="Unassembled WGS sequence"/>
</dbReference>
<dbReference type="EMBL" id="KQ414821">
    <property type="protein sequence ID" value="KOC60458.1"/>
    <property type="molecule type" value="Genomic_DNA"/>
</dbReference>
<keyword evidence="2" id="KW-1185">Reference proteome</keyword>
<organism evidence="1 2">
    <name type="scientific">Habropoda laboriosa</name>
    <dbReference type="NCBI Taxonomy" id="597456"/>
    <lineage>
        <taxon>Eukaryota</taxon>
        <taxon>Metazoa</taxon>
        <taxon>Ecdysozoa</taxon>
        <taxon>Arthropoda</taxon>
        <taxon>Hexapoda</taxon>
        <taxon>Insecta</taxon>
        <taxon>Pterygota</taxon>
        <taxon>Neoptera</taxon>
        <taxon>Endopterygota</taxon>
        <taxon>Hymenoptera</taxon>
        <taxon>Apocrita</taxon>
        <taxon>Aculeata</taxon>
        <taxon>Apoidea</taxon>
        <taxon>Anthophila</taxon>
        <taxon>Apidae</taxon>
        <taxon>Habropoda</taxon>
    </lineage>
</organism>
<name>A0A0L7QP94_9HYME</name>
<evidence type="ECO:0000313" key="2">
    <source>
        <dbReference type="Proteomes" id="UP000053825"/>
    </source>
</evidence>
<evidence type="ECO:0000313" key="1">
    <source>
        <dbReference type="EMBL" id="KOC60458.1"/>
    </source>
</evidence>
<dbReference type="AlphaFoldDB" id="A0A0L7QP94"/>
<protein>
    <submittedName>
        <fullName evidence="1">Uncharacterized protein</fullName>
    </submittedName>
</protein>
<sequence length="65" mass="7440">MLAIRLSELKQVKDCAASRALWKKLQSIYYLPDLCPCGFFFIFSSKKSATKGTHFQSVSEIQSEY</sequence>
<reference evidence="1 2" key="1">
    <citation type="submission" date="2015-07" db="EMBL/GenBank/DDBJ databases">
        <title>The genome of Habropoda laboriosa.</title>
        <authorList>
            <person name="Pan H."/>
            <person name="Kapheim K."/>
        </authorList>
    </citation>
    <scope>NUCLEOTIDE SEQUENCE [LARGE SCALE GENOMIC DNA]</scope>
    <source>
        <strain evidence="1">0110345459</strain>
    </source>
</reference>
<proteinExistence type="predicted"/>
<gene>
    <name evidence="1" type="ORF">WH47_07466</name>
</gene>